<proteinExistence type="predicted"/>
<reference evidence="2 3" key="1">
    <citation type="submission" date="2018-11" db="EMBL/GenBank/DDBJ databases">
        <authorList>
            <person name="Criscuolo A."/>
        </authorList>
    </citation>
    <scope>NUCLEOTIDE SEQUENCE [LARGE SCALE GENOMIC DNA]</scope>
    <source>
        <strain evidence="2">ACIP111625</strain>
    </source>
</reference>
<gene>
    <name evidence="2" type="ORF">XINFAN_03182</name>
</gene>
<dbReference type="Proteomes" id="UP000277498">
    <property type="component" value="Unassembled WGS sequence"/>
</dbReference>
<protein>
    <submittedName>
        <fullName evidence="2">Uncharacterized protein</fullName>
    </submittedName>
</protein>
<accession>A0A3P5XB10</accession>
<organism evidence="2 3">
    <name type="scientific">Pseudogemmobacter humi</name>
    <dbReference type="NCBI Taxonomy" id="2483812"/>
    <lineage>
        <taxon>Bacteria</taxon>
        <taxon>Pseudomonadati</taxon>
        <taxon>Pseudomonadota</taxon>
        <taxon>Alphaproteobacteria</taxon>
        <taxon>Rhodobacterales</taxon>
        <taxon>Paracoccaceae</taxon>
        <taxon>Pseudogemmobacter</taxon>
    </lineage>
</organism>
<evidence type="ECO:0000256" key="1">
    <source>
        <dbReference type="SAM" id="MobiDB-lite"/>
    </source>
</evidence>
<dbReference type="AlphaFoldDB" id="A0A3P5XB10"/>
<feature type="region of interest" description="Disordered" evidence="1">
    <location>
        <begin position="133"/>
        <end position="158"/>
    </location>
</feature>
<feature type="compositionally biased region" description="Basic and acidic residues" evidence="1">
    <location>
        <begin position="133"/>
        <end position="142"/>
    </location>
</feature>
<keyword evidence="3" id="KW-1185">Reference proteome</keyword>
<dbReference type="OrthoDB" id="9987991at2"/>
<dbReference type="RefSeq" id="WP_124087896.1">
    <property type="nucleotide sequence ID" value="NZ_UXAW01000089.1"/>
</dbReference>
<evidence type="ECO:0000313" key="2">
    <source>
        <dbReference type="EMBL" id="VDC31836.1"/>
    </source>
</evidence>
<evidence type="ECO:0000313" key="3">
    <source>
        <dbReference type="Proteomes" id="UP000277498"/>
    </source>
</evidence>
<name>A0A3P5XB10_9RHOB</name>
<sequence>MKFDPFSWNEVKTNEKISIKKGWLRLRLSAPCPLYVEAEGCEALVGVETSFDVELSEAVSFCVAAPKGVRAFLHVPPGTVFEPQGEVYTNIDRMPDESGNVLEVRRAMRQLELERRAMLRSIRAERDASLAALRDADRREPATEVVQADPPADTEVVE</sequence>
<dbReference type="EMBL" id="UXAW01000089">
    <property type="protein sequence ID" value="VDC31836.1"/>
    <property type="molecule type" value="Genomic_DNA"/>
</dbReference>